<evidence type="ECO:0000259" key="5">
    <source>
        <dbReference type="Pfam" id="PF00419"/>
    </source>
</evidence>
<dbReference type="InterPro" id="IPR008966">
    <property type="entry name" value="Adhesion_dom_sf"/>
</dbReference>
<dbReference type="Gene3D" id="2.60.40.1090">
    <property type="entry name" value="Fimbrial-type adhesion domain"/>
    <property type="match status" value="1"/>
</dbReference>
<comment type="subcellular location">
    <subcellularLocation>
        <location evidence="1">Fimbrium</location>
    </subcellularLocation>
</comment>
<dbReference type="Proteomes" id="UP000028931">
    <property type="component" value="Chromosome"/>
</dbReference>
<dbReference type="AlphaFoldDB" id="A0A077FD68"/>
<dbReference type="PANTHER" id="PTHR33420:SF12">
    <property type="entry name" value="FIMBRIN-LIKE PROTEIN FIMI-RELATED"/>
    <property type="match status" value="1"/>
</dbReference>
<dbReference type="eggNOG" id="COG3539">
    <property type="taxonomic scope" value="Bacteria"/>
</dbReference>
<feature type="domain" description="Fimbrial-type adhesion" evidence="5">
    <location>
        <begin position="169"/>
        <end position="293"/>
    </location>
</feature>
<protein>
    <submittedName>
        <fullName evidence="6">P pilus assembly protein, pilin FimA</fullName>
    </submittedName>
</protein>
<evidence type="ECO:0000313" key="6">
    <source>
        <dbReference type="EMBL" id="AIL62560.1"/>
    </source>
</evidence>
<keyword evidence="4" id="KW-0281">Fimbrium</keyword>
<dbReference type="RefSeq" id="WP_075226568.1">
    <property type="nucleotide sequence ID" value="NZ_CP009048.1"/>
</dbReference>
<dbReference type="HOGENOM" id="CLU_058392_1_0_6"/>
<organism evidence="6 7">
    <name type="scientific">Pseudomonas alkylphenolica</name>
    <dbReference type="NCBI Taxonomy" id="237609"/>
    <lineage>
        <taxon>Bacteria</taxon>
        <taxon>Pseudomonadati</taxon>
        <taxon>Pseudomonadota</taxon>
        <taxon>Gammaproteobacteria</taxon>
        <taxon>Pseudomonadales</taxon>
        <taxon>Pseudomonadaceae</taxon>
        <taxon>Pseudomonas</taxon>
    </lineage>
</organism>
<proteinExistence type="inferred from homology"/>
<evidence type="ECO:0000256" key="1">
    <source>
        <dbReference type="ARBA" id="ARBA00004561"/>
    </source>
</evidence>
<dbReference type="Pfam" id="PF00419">
    <property type="entry name" value="Fimbrial"/>
    <property type="match status" value="1"/>
</dbReference>
<evidence type="ECO:0000256" key="2">
    <source>
        <dbReference type="ARBA" id="ARBA00006671"/>
    </source>
</evidence>
<evidence type="ECO:0000313" key="7">
    <source>
        <dbReference type="Proteomes" id="UP000028931"/>
    </source>
</evidence>
<dbReference type="InterPro" id="IPR050263">
    <property type="entry name" value="Bact_Fimbrial_Adh_Pro"/>
</dbReference>
<reference evidence="6 7" key="1">
    <citation type="submission" date="2014-07" db="EMBL/GenBank/DDBJ databases">
        <authorList>
            <person name="Lee K."/>
            <person name="Lim J.Y."/>
            <person name="Hwang I."/>
        </authorList>
    </citation>
    <scope>NUCLEOTIDE SEQUENCE [LARGE SCALE GENOMIC DNA]</scope>
    <source>
        <strain evidence="6 7">KL28</strain>
    </source>
</reference>
<dbReference type="EMBL" id="CP009048">
    <property type="protein sequence ID" value="AIL62560.1"/>
    <property type="molecule type" value="Genomic_DNA"/>
</dbReference>
<gene>
    <name evidence="6" type="ORF">PSAKL28_34070</name>
</gene>
<dbReference type="InterPro" id="IPR036937">
    <property type="entry name" value="Adhesion_dom_fimbrial_sf"/>
</dbReference>
<name>A0A077FD68_9PSED</name>
<dbReference type="PANTHER" id="PTHR33420">
    <property type="entry name" value="FIMBRIAL SUBUNIT ELFA-RELATED"/>
    <property type="match status" value="1"/>
</dbReference>
<dbReference type="InterPro" id="IPR000259">
    <property type="entry name" value="Adhesion_dom_fimbrial"/>
</dbReference>
<accession>A0A077FD68</accession>
<dbReference type="OrthoDB" id="6052505at2"/>
<evidence type="ECO:0000256" key="4">
    <source>
        <dbReference type="ARBA" id="ARBA00023263"/>
    </source>
</evidence>
<evidence type="ECO:0000256" key="3">
    <source>
        <dbReference type="ARBA" id="ARBA00022729"/>
    </source>
</evidence>
<keyword evidence="3" id="KW-0732">Signal</keyword>
<dbReference type="GO" id="GO:0043709">
    <property type="term" value="P:cell adhesion involved in single-species biofilm formation"/>
    <property type="evidence" value="ECO:0007669"/>
    <property type="project" value="TreeGrafter"/>
</dbReference>
<dbReference type="Gene3D" id="2.60.40.3310">
    <property type="match status" value="1"/>
</dbReference>
<comment type="similarity">
    <text evidence="2">Belongs to the fimbrial protein family.</text>
</comment>
<dbReference type="GO" id="GO:0009289">
    <property type="term" value="C:pilus"/>
    <property type="evidence" value="ECO:0007669"/>
    <property type="project" value="UniProtKB-SubCell"/>
</dbReference>
<dbReference type="KEGG" id="palk:PSAKL28_34070"/>
<dbReference type="SUPFAM" id="SSF49401">
    <property type="entry name" value="Bacterial adhesins"/>
    <property type="match status" value="1"/>
</dbReference>
<sequence length="321" mass="34646">MSLKKTFLFTALVCVWFDASAECKYYEGHQQNPIIVDIPSTLSIPRDIPNGTTIYQTNTVTFQGNSSYNCTTTFVQGIKNNLGTALPASDIFPISNSGLAWQWIRENGPVKGFGGSSRKPGGYGFNGTTHTLHLLKIAPLKGNLTIPAGDIGYYQIDTLQPLAMRISKTASIVAQSCETPDIKVEMGQYDLGVFSDIGDTSKATAFNILLNNCPSGINKVMYSLAPNPTTPAWDAGQGIIELNKTSTAKGIALQILDGNQTPLELNKDHVFSDYTSTGGNFRIPLSARYYRTLPASSGGKFDLGVRPGTANSEVSFVMSYL</sequence>